<evidence type="ECO:0000313" key="2">
    <source>
        <dbReference type="EMBL" id="UUX48399.1"/>
    </source>
</evidence>
<evidence type="ECO:0000313" key="3">
    <source>
        <dbReference type="Proteomes" id="UP001060336"/>
    </source>
</evidence>
<name>A0A9J7AMK5_9PROT</name>
<dbReference type="Pfam" id="PF06722">
    <property type="entry name" value="EryCIII-like_C"/>
    <property type="match status" value="1"/>
</dbReference>
<dbReference type="Proteomes" id="UP001060336">
    <property type="component" value="Chromosome"/>
</dbReference>
<organism evidence="2 3">
    <name type="scientific">Nisaea acidiphila</name>
    <dbReference type="NCBI Taxonomy" id="1862145"/>
    <lineage>
        <taxon>Bacteria</taxon>
        <taxon>Pseudomonadati</taxon>
        <taxon>Pseudomonadota</taxon>
        <taxon>Alphaproteobacteria</taxon>
        <taxon>Rhodospirillales</taxon>
        <taxon>Thalassobaculaceae</taxon>
        <taxon>Nisaea</taxon>
    </lineage>
</organism>
<dbReference type="KEGG" id="naci:NUH88_13350"/>
<dbReference type="InterPro" id="IPR010610">
    <property type="entry name" value="EryCIII-like_C"/>
</dbReference>
<dbReference type="RefSeq" id="WP_257766906.1">
    <property type="nucleotide sequence ID" value="NZ_CP102480.1"/>
</dbReference>
<keyword evidence="3" id="KW-1185">Reference proteome</keyword>
<gene>
    <name evidence="2" type="ORF">NUH88_13350</name>
</gene>
<evidence type="ECO:0000259" key="1">
    <source>
        <dbReference type="Pfam" id="PF06722"/>
    </source>
</evidence>
<dbReference type="InterPro" id="IPR050426">
    <property type="entry name" value="Glycosyltransferase_28"/>
</dbReference>
<dbReference type="Gene3D" id="3.40.50.2000">
    <property type="entry name" value="Glycogen Phosphorylase B"/>
    <property type="match status" value="2"/>
</dbReference>
<protein>
    <recommendedName>
        <fullName evidence="1">Erythromycin biosynthesis protein CIII-like C-terminal domain-containing protein</fullName>
    </recommendedName>
</protein>
<dbReference type="PANTHER" id="PTHR48050">
    <property type="entry name" value="STEROL 3-BETA-GLUCOSYLTRANSFERASE"/>
    <property type="match status" value="1"/>
</dbReference>
<accession>A0A9J7AMK5</accession>
<dbReference type="AlphaFoldDB" id="A0A9J7AMK5"/>
<dbReference type="GO" id="GO:0016757">
    <property type="term" value="F:glycosyltransferase activity"/>
    <property type="evidence" value="ECO:0007669"/>
    <property type="project" value="UniProtKB-ARBA"/>
</dbReference>
<dbReference type="SUPFAM" id="SSF53756">
    <property type="entry name" value="UDP-Glycosyltransferase/glycogen phosphorylase"/>
    <property type="match status" value="1"/>
</dbReference>
<proteinExistence type="predicted"/>
<feature type="domain" description="Erythromycin biosynthesis protein CIII-like C-terminal" evidence="1">
    <location>
        <begin position="280"/>
        <end position="370"/>
    </location>
</feature>
<dbReference type="PANTHER" id="PTHR48050:SF13">
    <property type="entry name" value="STEROL 3-BETA-GLUCOSYLTRANSFERASE UGT80A2"/>
    <property type="match status" value="1"/>
</dbReference>
<dbReference type="EMBL" id="CP102480">
    <property type="protein sequence ID" value="UUX48399.1"/>
    <property type="molecule type" value="Genomic_DNA"/>
</dbReference>
<sequence>MKRVLLAWELGDGLGHVSRLLPIASALKEHGVECAFAVRNLIVTHPLIARAGFPVFHAPWVQPYAPPAVRDKPISSIGDVLATVGYSEPDKLMALADGWAAILDTFEPDLVITDYSPTAALAAFGERPFVAIGDWFTLPPGNWTEFRTFKQSPNRVDPSELMDTVREVQKRRGKPVPDRLPALMQGVRNFVVTIPELDPYHEFRENTETSPLRPLPAALSVEPTQDYFVYLSNSYPGTAKVLEVLATKPWTGEIFLRDASDAVRAHWRERGLTVHETPQPMDQVVGRSRIIVHHGGLGTLEQVLAMGRPQFIVPRHFEQMRNGTFAGKRGVATLVRSGNNFQTEHVEKAMGVVFDDPGFAERAREVASELERRGPFNLLARITDYILSTLNQN</sequence>
<reference evidence="2" key="1">
    <citation type="submission" date="2022-08" db="EMBL/GenBank/DDBJ databases">
        <title>Nisaea acidiphila sp. nov., isolated from a marine algal debris and emended description of the genus Nisaea Urios et al. 2008.</title>
        <authorList>
            <person name="Kwon K."/>
        </authorList>
    </citation>
    <scope>NUCLEOTIDE SEQUENCE</scope>
    <source>
        <strain evidence="2">MEBiC11861</strain>
    </source>
</reference>